<dbReference type="Pfam" id="PF12095">
    <property type="entry name" value="CRR7"/>
    <property type="match status" value="1"/>
</dbReference>
<dbReference type="InterPro" id="IPR021954">
    <property type="entry name" value="CRR7"/>
</dbReference>
<protein>
    <recommendedName>
        <fullName evidence="3">Chlororespiratory reduction 7</fullName>
    </recommendedName>
</protein>
<dbReference type="FunFam" id="3.90.940.40:FF:000001">
    <property type="entry name" value="Protein CHLORORESPIRATORY REDUCTION 7 chloroplastic"/>
    <property type="match status" value="1"/>
</dbReference>
<comment type="caution">
    <text evidence="1">The sequence shown here is derived from an EMBL/GenBank/DDBJ whole genome shotgun (WGS) entry which is preliminary data.</text>
</comment>
<dbReference type="PANTHER" id="PTHR36803">
    <property type="entry name" value="PROTEIN CHLORORESPIRATORY REDUCTION 7, CHLOROPLASTIC"/>
    <property type="match status" value="1"/>
</dbReference>
<dbReference type="GO" id="GO:0009570">
    <property type="term" value="C:chloroplast stroma"/>
    <property type="evidence" value="ECO:0007669"/>
    <property type="project" value="TreeGrafter"/>
</dbReference>
<name>A0AAV5IHR1_9ROSI</name>
<organism evidence="1 2">
    <name type="scientific">Rubroshorea leprosula</name>
    <dbReference type="NCBI Taxonomy" id="152421"/>
    <lineage>
        <taxon>Eukaryota</taxon>
        <taxon>Viridiplantae</taxon>
        <taxon>Streptophyta</taxon>
        <taxon>Embryophyta</taxon>
        <taxon>Tracheophyta</taxon>
        <taxon>Spermatophyta</taxon>
        <taxon>Magnoliopsida</taxon>
        <taxon>eudicotyledons</taxon>
        <taxon>Gunneridae</taxon>
        <taxon>Pentapetalae</taxon>
        <taxon>rosids</taxon>
        <taxon>malvids</taxon>
        <taxon>Malvales</taxon>
        <taxon>Dipterocarpaceae</taxon>
        <taxon>Rubroshorea</taxon>
    </lineage>
</organism>
<dbReference type="Proteomes" id="UP001054252">
    <property type="component" value="Unassembled WGS sequence"/>
</dbReference>
<evidence type="ECO:0008006" key="3">
    <source>
        <dbReference type="Google" id="ProtNLM"/>
    </source>
</evidence>
<accession>A0AAV5IHR1</accession>
<dbReference type="EMBL" id="BPVZ01000011">
    <property type="protein sequence ID" value="GKU97352.1"/>
    <property type="molecule type" value="Genomic_DNA"/>
</dbReference>
<gene>
    <name evidence="1" type="ORF">SLEP1_g10508</name>
</gene>
<dbReference type="InterPro" id="IPR038150">
    <property type="entry name" value="CRR7-like_sf"/>
</dbReference>
<dbReference type="AlphaFoldDB" id="A0AAV5IHR1"/>
<dbReference type="Gene3D" id="3.90.940.40">
    <property type="entry name" value="Protein CHLORORESPIRATORY REDUCTION 7"/>
    <property type="match status" value="1"/>
</dbReference>
<proteinExistence type="predicted"/>
<reference evidence="1 2" key="1">
    <citation type="journal article" date="2021" name="Commun. Biol.">
        <title>The genome of Shorea leprosula (Dipterocarpaceae) highlights the ecological relevance of drought in aseasonal tropical rainforests.</title>
        <authorList>
            <person name="Ng K.K.S."/>
            <person name="Kobayashi M.J."/>
            <person name="Fawcett J.A."/>
            <person name="Hatakeyama M."/>
            <person name="Paape T."/>
            <person name="Ng C.H."/>
            <person name="Ang C.C."/>
            <person name="Tnah L.H."/>
            <person name="Lee C.T."/>
            <person name="Nishiyama T."/>
            <person name="Sese J."/>
            <person name="O'Brien M.J."/>
            <person name="Copetti D."/>
            <person name="Mohd Noor M.I."/>
            <person name="Ong R.C."/>
            <person name="Putra M."/>
            <person name="Sireger I.Z."/>
            <person name="Indrioko S."/>
            <person name="Kosugi Y."/>
            <person name="Izuno A."/>
            <person name="Isagi Y."/>
            <person name="Lee S.L."/>
            <person name="Shimizu K.K."/>
        </authorList>
    </citation>
    <scope>NUCLEOTIDE SEQUENCE [LARGE SCALE GENOMIC DNA]</scope>
    <source>
        <strain evidence="1">214</strain>
    </source>
</reference>
<keyword evidence="2" id="KW-1185">Reference proteome</keyword>
<evidence type="ECO:0000313" key="1">
    <source>
        <dbReference type="EMBL" id="GKU97352.1"/>
    </source>
</evidence>
<evidence type="ECO:0000313" key="2">
    <source>
        <dbReference type="Proteomes" id="UP001054252"/>
    </source>
</evidence>
<sequence length="149" mass="16708">MEIAKPVNNGVRLFKCNFPSTHHPLAPSFQVILVGADENLNPVCPKILKMVRHRGNAIKTGAIRRRRAYSGTDTYVLLEPGKDEKFVSKEELKANLKSWLESWPGKALPPDLARFVSIDDAVSYLVSSVCELEIDGDVGSIQWYEVRLE</sequence>
<dbReference type="PANTHER" id="PTHR36803:SF1">
    <property type="entry name" value="PROTEIN CHLORORESPIRATORY REDUCTION 7, CHLOROPLASTIC"/>
    <property type="match status" value="1"/>
</dbReference>